<evidence type="ECO:0000313" key="4">
    <source>
        <dbReference type="Proteomes" id="UP000076727"/>
    </source>
</evidence>
<feature type="region of interest" description="Disordered" evidence="2">
    <location>
        <begin position="691"/>
        <end position="744"/>
    </location>
</feature>
<dbReference type="Proteomes" id="UP000076727">
    <property type="component" value="Unassembled WGS sequence"/>
</dbReference>
<reference evidence="3 4" key="1">
    <citation type="journal article" date="2016" name="Mol. Biol. Evol.">
        <title>Comparative Genomics of Early-Diverging Mushroom-Forming Fungi Provides Insights into the Origins of Lignocellulose Decay Capabilities.</title>
        <authorList>
            <person name="Nagy L.G."/>
            <person name="Riley R."/>
            <person name="Tritt A."/>
            <person name="Adam C."/>
            <person name="Daum C."/>
            <person name="Floudas D."/>
            <person name="Sun H."/>
            <person name="Yadav J.S."/>
            <person name="Pangilinan J."/>
            <person name="Larsson K.H."/>
            <person name="Matsuura K."/>
            <person name="Barry K."/>
            <person name="Labutti K."/>
            <person name="Kuo R."/>
            <person name="Ohm R.A."/>
            <person name="Bhattacharya S.S."/>
            <person name="Shirouzu T."/>
            <person name="Yoshinaga Y."/>
            <person name="Martin F.M."/>
            <person name="Grigoriev I.V."/>
            <person name="Hibbett D.S."/>
        </authorList>
    </citation>
    <scope>NUCLEOTIDE SEQUENCE [LARGE SCALE GENOMIC DNA]</scope>
    <source>
        <strain evidence="3 4">L-15889</strain>
    </source>
</reference>
<protein>
    <recommendedName>
        <fullName evidence="5">RRM domain-containing protein</fullName>
    </recommendedName>
</protein>
<dbReference type="OrthoDB" id="2670565at2759"/>
<feature type="region of interest" description="Disordered" evidence="2">
    <location>
        <begin position="462"/>
        <end position="531"/>
    </location>
</feature>
<name>A0A165NMZ6_9APHY</name>
<keyword evidence="4" id="KW-1185">Reference proteome</keyword>
<feature type="compositionally biased region" description="Basic and acidic residues" evidence="2">
    <location>
        <begin position="491"/>
        <end position="531"/>
    </location>
</feature>
<sequence length="744" mass="81878">MSSRVDCVVVVETAMSLIELRNIYAQCGHILSISPWEARTDRIYLTCFVEFADESAVKRARVLQVPNTKLHVVSLSPQLAARFLSVVQPVQPLSPSLSTPAAPMMNLRVAEVKREPHDDTRLLKRMSEGEIASSTDSTPKKKARRGEKNAYSRYVVPGSHGGDPQNPRTTDMRTPKATGKAALSFLPSLSRQASGKENDAQAEGDHSNSTLRRTLPLPRRNGVAPSSQDTTPRIPRDVHSRPDSTITPDPILPEPSTTLTLAEPEGTAQVLPSSDSLGAVQLSHAHTGTPVVSSIITLTYNGKPVNCDLRKLEDDPAKIIAVLKATANCSPERDKWMLVAVQYRVRGHFKAAIGVLDTMVEVMTSAPVSLSNSDLKPVFLMLSSCHRDLAAQSRSEDVAFHVRRATECLQQVYGVDVPRAQVTSEFAEARARSCMDLPSLLSSASDSGQELAHARECLADAGNLPTTRAHQEQSPSRKRAREQSTVPTELGDDKRRSDRSISAHAQRDEPDRSRARADSHSRSQSERDRHVHALEREIQATRDRAADEHAILLGVRTAKRKLEDDLVAEHAARRRLEREADSTAGELARTREELVRAREDVARLRDELSRARRGEEGALEQAAAEVASRRAAEGRVDVLREELGRLRNEVTRARAAGREMAEEGREAERKARETFARLGEMFVKAGRGELPLGLALDDGGQNRGDGPTTPASERGHWEEDRRSRSASTSGRGWGPKLGVENERR</sequence>
<feature type="compositionally biased region" description="Polar residues" evidence="2">
    <location>
        <begin position="464"/>
        <end position="474"/>
    </location>
</feature>
<feature type="compositionally biased region" description="Basic and acidic residues" evidence="2">
    <location>
        <begin position="112"/>
        <end position="128"/>
    </location>
</feature>
<feature type="coiled-coil region" evidence="1">
    <location>
        <begin position="559"/>
        <end position="656"/>
    </location>
</feature>
<dbReference type="CDD" id="cd00590">
    <property type="entry name" value="RRM_SF"/>
    <property type="match status" value="1"/>
</dbReference>
<accession>A0A165NMZ6</accession>
<dbReference type="EMBL" id="KV429079">
    <property type="protein sequence ID" value="KZT67165.1"/>
    <property type="molecule type" value="Genomic_DNA"/>
</dbReference>
<proteinExistence type="predicted"/>
<gene>
    <name evidence="3" type="ORF">DAEQUDRAFT_813035</name>
</gene>
<keyword evidence="1" id="KW-0175">Coiled coil</keyword>
<feature type="compositionally biased region" description="Basic and acidic residues" evidence="2">
    <location>
        <begin position="194"/>
        <end position="206"/>
    </location>
</feature>
<evidence type="ECO:0000256" key="1">
    <source>
        <dbReference type="SAM" id="Coils"/>
    </source>
</evidence>
<feature type="compositionally biased region" description="Basic and acidic residues" evidence="2">
    <location>
        <begin position="713"/>
        <end position="723"/>
    </location>
</feature>
<evidence type="ECO:0000256" key="2">
    <source>
        <dbReference type="SAM" id="MobiDB-lite"/>
    </source>
</evidence>
<dbReference type="AlphaFoldDB" id="A0A165NMZ6"/>
<organism evidence="3 4">
    <name type="scientific">Daedalea quercina L-15889</name>
    <dbReference type="NCBI Taxonomy" id="1314783"/>
    <lineage>
        <taxon>Eukaryota</taxon>
        <taxon>Fungi</taxon>
        <taxon>Dikarya</taxon>
        <taxon>Basidiomycota</taxon>
        <taxon>Agaricomycotina</taxon>
        <taxon>Agaricomycetes</taxon>
        <taxon>Polyporales</taxon>
        <taxon>Fomitopsis</taxon>
    </lineage>
</organism>
<evidence type="ECO:0000313" key="3">
    <source>
        <dbReference type="EMBL" id="KZT67165.1"/>
    </source>
</evidence>
<evidence type="ECO:0008006" key="5">
    <source>
        <dbReference type="Google" id="ProtNLM"/>
    </source>
</evidence>
<feature type="compositionally biased region" description="Low complexity" evidence="2">
    <location>
        <begin position="210"/>
        <end position="220"/>
    </location>
</feature>
<feature type="region of interest" description="Disordered" evidence="2">
    <location>
        <begin position="112"/>
        <end position="255"/>
    </location>
</feature>